<gene>
    <name evidence="1" type="ORF">LY79DRAFT_566593</name>
</gene>
<proteinExistence type="predicted"/>
<dbReference type="AlphaFoldDB" id="A0AAD8PPZ1"/>
<protein>
    <submittedName>
        <fullName evidence="1">Uncharacterized protein</fullName>
    </submittedName>
</protein>
<name>A0AAD8PPZ1_9PEZI</name>
<dbReference type="Proteomes" id="UP001230504">
    <property type="component" value="Unassembled WGS sequence"/>
</dbReference>
<dbReference type="GeneID" id="85443073"/>
<keyword evidence="2" id="KW-1185">Reference proteome</keyword>
<reference evidence="1" key="1">
    <citation type="submission" date="2021-06" db="EMBL/GenBank/DDBJ databases">
        <title>Comparative genomics, transcriptomics and evolutionary studies reveal genomic signatures of adaptation to plant cell wall in hemibiotrophic fungi.</title>
        <authorList>
            <consortium name="DOE Joint Genome Institute"/>
            <person name="Baroncelli R."/>
            <person name="Diaz J.F."/>
            <person name="Benocci T."/>
            <person name="Peng M."/>
            <person name="Battaglia E."/>
            <person name="Haridas S."/>
            <person name="Andreopoulos W."/>
            <person name="Labutti K."/>
            <person name="Pangilinan J."/>
            <person name="Floch G.L."/>
            <person name="Makela M.R."/>
            <person name="Henrissat B."/>
            <person name="Grigoriev I.V."/>
            <person name="Crouch J.A."/>
            <person name="De Vries R.P."/>
            <person name="Sukno S.A."/>
            <person name="Thon M.R."/>
        </authorList>
    </citation>
    <scope>NUCLEOTIDE SEQUENCE</scope>
    <source>
        <strain evidence="1">CBS 125086</strain>
    </source>
</reference>
<organism evidence="1 2">
    <name type="scientific">Colletotrichum navitas</name>
    <dbReference type="NCBI Taxonomy" id="681940"/>
    <lineage>
        <taxon>Eukaryota</taxon>
        <taxon>Fungi</taxon>
        <taxon>Dikarya</taxon>
        <taxon>Ascomycota</taxon>
        <taxon>Pezizomycotina</taxon>
        <taxon>Sordariomycetes</taxon>
        <taxon>Hypocreomycetidae</taxon>
        <taxon>Glomerellales</taxon>
        <taxon>Glomerellaceae</taxon>
        <taxon>Colletotrichum</taxon>
        <taxon>Colletotrichum graminicola species complex</taxon>
    </lineage>
</organism>
<dbReference type="RefSeq" id="XP_060409706.1">
    <property type="nucleotide sequence ID" value="XM_060558833.1"/>
</dbReference>
<evidence type="ECO:0000313" key="1">
    <source>
        <dbReference type="EMBL" id="KAK1574162.1"/>
    </source>
</evidence>
<comment type="caution">
    <text evidence="1">The sequence shown here is derived from an EMBL/GenBank/DDBJ whole genome shotgun (WGS) entry which is preliminary data.</text>
</comment>
<dbReference type="EMBL" id="JAHLJV010000079">
    <property type="protein sequence ID" value="KAK1574162.1"/>
    <property type="molecule type" value="Genomic_DNA"/>
</dbReference>
<evidence type="ECO:0000313" key="2">
    <source>
        <dbReference type="Proteomes" id="UP001230504"/>
    </source>
</evidence>
<accession>A0AAD8PPZ1</accession>
<sequence>MRRRVSLCVTLHHPPHCPYARPVIPFPHALSTIATVATSPYISHGPLGIKIMQSYCLR</sequence>